<gene>
    <name evidence="7" type="ORF">HMPREF9449_00721</name>
</gene>
<protein>
    <recommendedName>
        <fullName evidence="6">UreE urease accessory N-terminal domain-containing protein</fullName>
    </recommendedName>
</protein>
<dbReference type="SMART" id="SM00988">
    <property type="entry name" value="UreE_N"/>
    <property type="match status" value="1"/>
</dbReference>
<evidence type="ECO:0000256" key="3">
    <source>
        <dbReference type="ARBA" id="ARBA00022596"/>
    </source>
</evidence>
<feature type="domain" description="UreE urease accessory N-terminal" evidence="6">
    <location>
        <begin position="11"/>
        <end position="76"/>
    </location>
</feature>
<evidence type="ECO:0000313" key="8">
    <source>
        <dbReference type="Proteomes" id="UP000004892"/>
    </source>
</evidence>
<keyword evidence="4" id="KW-0143">Chaperone</keyword>
<dbReference type="GO" id="GO:0005737">
    <property type="term" value="C:cytoplasm"/>
    <property type="evidence" value="ECO:0007669"/>
    <property type="project" value="UniProtKB-SubCell"/>
</dbReference>
<name>H1DEN5_9BACT</name>
<keyword evidence="8" id="KW-1185">Reference proteome</keyword>
<feature type="region of interest" description="Disordered" evidence="5">
    <location>
        <begin position="180"/>
        <end position="203"/>
    </location>
</feature>
<evidence type="ECO:0000256" key="2">
    <source>
        <dbReference type="ARBA" id="ARBA00022490"/>
    </source>
</evidence>
<dbReference type="PATRIC" id="fig|742817.3.peg.772"/>
<evidence type="ECO:0000259" key="6">
    <source>
        <dbReference type="SMART" id="SM00988"/>
    </source>
</evidence>
<dbReference type="PIRSF" id="PIRSF036402">
    <property type="entry name" value="Ureas_acces_UreE"/>
    <property type="match status" value="1"/>
</dbReference>
<keyword evidence="2" id="KW-0963">Cytoplasm</keyword>
<dbReference type="InterPro" id="IPR036118">
    <property type="entry name" value="UreE_N_sf"/>
</dbReference>
<sequence>MKIFSEIIGNLFTDKTWADQLKKSEIEYLNLDQWTAQKSRFIARDEKGTEYAVALKRHSQVENGDILEYNADHNTALVIRIELKPVLVIDLQKIAQKEPAEIIRFCVELGHAIGNQHWPAIVKDTKLYVPLTVDKKVMMSVMDTHRFEDITYEFQPGQEVIPFLAPHEIRKLFGGSSQEISHIHHHHPSNNEPGIHQHTDHFN</sequence>
<proteinExistence type="predicted"/>
<dbReference type="RefSeq" id="WP_009135869.1">
    <property type="nucleotide sequence ID" value="NZ_JH594596.1"/>
</dbReference>
<evidence type="ECO:0000256" key="5">
    <source>
        <dbReference type="SAM" id="MobiDB-lite"/>
    </source>
</evidence>
<organism evidence="7 8">
    <name type="scientific">Odoribacter laneus YIT 12061</name>
    <dbReference type="NCBI Taxonomy" id="742817"/>
    <lineage>
        <taxon>Bacteria</taxon>
        <taxon>Pseudomonadati</taxon>
        <taxon>Bacteroidota</taxon>
        <taxon>Bacteroidia</taxon>
        <taxon>Bacteroidales</taxon>
        <taxon>Odoribacteraceae</taxon>
        <taxon>Odoribacter</taxon>
    </lineage>
</organism>
<dbReference type="Gene3D" id="2.60.260.20">
    <property type="entry name" value="Urease metallochaperone UreE, N-terminal domain"/>
    <property type="match status" value="1"/>
</dbReference>
<dbReference type="GO" id="GO:0019627">
    <property type="term" value="P:urea metabolic process"/>
    <property type="evidence" value="ECO:0007669"/>
    <property type="project" value="InterPro"/>
</dbReference>
<dbReference type="InterPro" id="IPR004029">
    <property type="entry name" value="UreE_N"/>
</dbReference>
<evidence type="ECO:0000256" key="4">
    <source>
        <dbReference type="ARBA" id="ARBA00023186"/>
    </source>
</evidence>
<dbReference type="STRING" id="742817.HMPREF9449_00721"/>
<keyword evidence="3" id="KW-0533">Nickel</keyword>
<dbReference type="AlphaFoldDB" id="H1DEN5"/>
<evidence type="ECO:0000256" key="1">
    <source>
        <dbReference type="ARBA" id="ARBA00004496"/>
    </source>
</evidence>
<dbReference type="GO" id="GO:0006457">
    <property type="term" value="P:protein folding"/>
    <property type="evidence" value="ECO:0007669"/>
    <property type="project" value="InterPro"/>
</dbReference>
<dbReference type="GO" id="GO:0016151">
    <property type="term" value="F:nickel cation binding"/>
    <property type="evidence" value="ECO:0007669"/>
    <property type="project" value="InterPro"/>
</dbReference>
<evidence type="ECO:0000313" key="7">
    <source>
        <dbReference type="EMBL" id="EHP49935.1"/>
    </source>
</evidence>
<comment type="caution">
    <text evidence="7">The sequence shown here is derived from an EMBL/GenBank/DDBJ whole genome shotgun (WGS) entry which is preliminary data.</text>
</comment>
<dbReference type="Proteomes" id="UP000004892">
    <property type="component" value="Unassembled WGS sequence"/>
</dbReference>
<dbReference type="SUPFAM" id="SSF69287">
    <property type="entry name" value="Urease metallochaperone UreE, N-terminal domain"/>
    <property type="match status" value="1"/>
</dbReference>
<accession>H1DEN5</accession>
<dbReference type="EMBL" id="ADMC01000008">
    <property type="protein sequence ID" value="EHP49935.1"/>
    <property type="molecule type" value="Genomic_DNA"/>
</dbReference>
<dbReference type="InterPro" id="IPR012406">
    <property type="entry name" value="UreE"/>
</dbReference>
<dbReference type="InterPro" id="IPR007864">
    <property type="entry name" value="UreE_C_dom"/>
</dbReference>
<dbReference type="Pfam" id="PF05194">
    <property type="entry name" value="UreE_C"/>
    <property type="match status" value="1"/>
</dbReference>
<dbReference type="GO" id="GO:0065003">
    <property type="term" value="P:protein-containing complex assembly"/>
    <property type="evidence" value="ECO:0007669"/>
    <property type="project" value="InterPro"/>
</dbReference>
<dbReference type="HOGENOM" id="CLU_095954_0_0_10"/>
<dbReference type="eggNOG" id="COG2371">
    <property type="taxonomic scope" value="Bacteria"/>
</dbReference>
<comment type="subcellular location">
    <subcellularLocation>
        <location evidence="1">Cytoplasm</location>
    </subcellularLocation>
</comment>
<dbReference type="Pfam" id="PF02814">
    <property type="entry name" value="UreE_N"/>
    <property type="match status" value="1"/>
</dbReference>
<dbReference type="GeneID" id="98068346"/>
<reference evidence="7 8" key="1">
    <citation type="submission" date="2012-01" db="EMBL/GenBank/DDBJ databases">
        <title>The Genome Sequence of Odoribacter laneus YIT 12061.</title>
        <authorList>
            <consortium name="The Broad Institute Genome Sequencing Platform"/>
            <person name="Earl A."/>
            <person name="Ward D."/>
            <person name="Feldgarden M."/>
            <person name="Gevers D."/>
            <person name="Morotomi M."/>
            <person name="Young S.K."/>
            <person name="Zeng Q."/>
            <person name="Gargeya S."/>
            <person name="Fitzgerald M."/>
            <person name="Haas B."/>
            <person name="Abouelleil A."/>
            <person name="Alvarado L."/>
            <person name="Arachchi H.M."/>
            <person name="Berlin A."/>
            <person name="Chapman S.B."/>
            <person name="Gearin G."/>
            <person name="Goldberg J."/>
            <person name="Griggs A."/>
            <person name="Gujja S."/>
            <person name="Hansen M."/>
            <person name="Heiman D."/>
            <person name="Howarth C."/>
            <person name="Larimer J."/>
            <person name="Lui A."/>
            <person name="MacDonald P.J.P."/>
            <person name="McCowen C."/>
            <person name="Montmayeur A."/>
            <person name="Murphy C."/>
            <person name="Neiman D."/>
            <person name="Pearson M."/>
            <person name="Priest M."/>
            <person name="Roberts A."/>
            <person name="Saif S."/>
            <person name="Shea T."/>
            <person name="Sisk P."/>
            <person name="Stolte C."/>
            <person name="Sykes S."/>
            <person name="Wortman J."/>
            <person name="Nusbaum C."/>
            <person name="Birren B."/>
        </authorList>
    </citation>
    <scope>NUCLEOTIDE SEQUENCE [LARGE SCALE GENOMIC DNA]</scope>
    <source>
        <strain evidence="7 8">YIT 12061</strain>
    </source>
</reference>